<keyword evidence="4" id="KW-0540">Nuclease</keyword>
<feature type="domain" description="DDE Tnp4" evidence="9">
    <location>
        <begin position="216"/>
        <end position="350"/>
    </location>
</feature>
<dbReference type="InterPro" id="IPR043502">
    <property type="entry name" value="DNA/RNA_pol_sf"/>
</dbReference>
<keyword evidence="6" id="KW-0378">Hydrolase</keyword>
<organism evidence="10 11">
    <name type="scientific">Loxostege sticticalis</name>
    <name type="common">Beet webworm moth</name>
    <dbReference type="NCBI Taxonomy" id="481309"/>
    <lineage>
        <taxon>Eukaryota</taxon>
        <taxon>Metazoa</taxon>
        <taxon>Ecdysozoa</taxon>
        <taxon>Arthropoda</taxon>
        <taxon>Hexapoda</taxon>
        <taxon>Insecta</taxon>
        <taxon>Pterygota</taxon>
        <taxon>Neoptera</taxon>
        <taxon>Endopterygota</taxon>
        <taxon>Lepidoptera</taxon>
        <taxon>Glossata</taxon>
        <taxon>Ditrysia</taxon>
        <taxon>Pyraloidea</taxon>
        <taxon>Crambidae</taxon>
        <taxon>Pyraustinae</taxon>
        <taxon>Loxostege</taxon>
    </lineage>
</organism>
<evidence type="ECO:0000259" key="9">
    <source>
        <dbReference type="Pfam" id="PF13359"/>
    </source>
</evidence>
<dbReference type="PANTHER" id="PTHR22930">
    <property type="match status" value="1"/>
</dbReference>
<evidence type="ECO:0008006" key="12">
    <source>
        <dbReference type="Google" id="ProtNLM"/>
    </source>
</evidence>
<evidence type="ECO:0000256" key="2">
    <source>
        <dbReference type="ARBA" id="ARBA00004123"/>
    </source>
</evidence>
<dbReference type="InterPro" id="IPR045249">
    <property type="entry name" value="HARBI1-like"/>
</dbReference>
<evidence type="ECO:0000256" key="6">
    <source>
        <dbReference type="ARBA" id="ARBA00022801"/>
    </source>
</evidence>
<evidence type="ECO:0000313" key="11">
    <source>
        <dbReference type="Proteomes" id="UP001549920"/>
    </source>
</evidence>
<keyword evidence="11" id="KW-1185">Reference proteome</keyword>
<evidence type="ECO:0000256" key="3">
    <source>
        <dbReference type="ARBA" id="ARBA00006958"/>
    </source>
</evidence>
<evidence type="ECO:0000256" key="1">
    <source>
        <dbReference type="ARBA" id="ARBA00001968"/>
    </source>
</evidence>
<protein>
    <recommendedName>
        <fullName evidence="12">DDE Tnp4 domain-containing protein</fullName>
    </recommendedName>
</protein>
<dbReference type="InterPro" id="IPR000477">
    <property type="entry name" value="RT_dom"/>
</dbReference>
<keyword evidence="5" id="KW-0479">Metal-binding</keyword>
<accession>A0ABR3HSG7</accession>
<dbReference type="Proteomes" id="UP001549920">
    <property type="component" value="Unassembled WGS sequence"/>
</dbReference>
<dbReference type="EMBL" id="JBEUOH010000014">
    <property type="protein sequence ID" value="KAL0879439.1"/>
    <property type="molecule type" value="Genomic_DNA"/>
</dbReference>
<dbReference type="InterPro" id="IPR027806">
    <property type="entry name" value="HARBI1_dom"/>
</dbReference>
<comment type="cofactor">
    <cofactor evidence="1">
        <name>a divalent metal cation</name>
        <dbReference type="ChEBI" id="CHEBI:60240"/>
    </cofactor>
</comment>
<feature type="domain" description="Reverse transcriptase" evidence="8">
    <location>
        <begin position="110"/>
        <end position="186"/>
    </location>
</feature>
<reference evidence="10 11" key="1">
    <citation type="submission" date="2024-06" db="EMBL/GenBank/DDBJ databases">
        <title>A chromosome-level genome assembly of beet webworm, Loxostege sticticalis.</title>
        <authorList>
            <person name="Zhang Y."/>
        </authorList>
    </citation>
    <scope>NUCLEOTIDE SEQUENCE [LARGE SCALE GENOMIC DNA]</scope>
    <source>
        <strain evidence="10">AQ026</strain>
        <tissue evidence="10">Whole body</tissue>
    </source>
</reference>
<dbReference type="Pfam" id="PF13359">
    <property type="entry name" value="DDE_Tnp_4"/>
    <property type="match status" value="1"/>
</dbReference>
<name>A0ABR3HSG7_LOXSC</name>
<evidence type="ECO:0000259" key="8">
    <source>
        <dbReference type="Pfam" id="PF00078"/>
    </source>
</evidence>
<dbReference type="Gene3D" id="3.30.70.270">
    <property type="match status" value="1"/>
</dbReference>
<comment type="subcellular location">
    <subcellularLocation>
        <location evidence="2">Nucleus</location>
    </subcellularLocation>
</comment>
<evidence type="ECO:0000256" key="4">
    <source>
        <dbReference type="ARBA" id="ARBA00022722"/>
    </source>
</evidence>
<sequence>MAGRVRSFTQSCGCSQSNPVIEQLTPSSSNCATINTAITSEWRKKAKRSNIAQIEYLCKYMHQHKEFAAGEYKTPQGAAQIERQWIQLQAALDELGPHRTVEQWKIVKNLILSQVGVQHGDPLGPLLFSLAIHKAISNIQSPLNVWYLDDGTVGGETDRVKQDLLTLITRLRDLGLEVNSAKCEFFPCSAGVGVVGGYLEKKSLLFYLISYSNIGEEFRNRKGYFSLNVQGVCDSKLIFMNVVARWPGSAYDATIFYNSELRAQYENGMFGNKWLLGDSAYPLKPYLLTPLLNPQTRGQQLYNEAHIRTRNVIERCFGVWIRRFPVVALTLRLSLPRANAVIIATAILFNISHKF</sequence>
<dbReference type="SUPFAM" id="SSF56672">
    <property type="entry name" value="DNA/RNA polymerases"/>
    <property type="match status" value="1"/>
</dbReference>
<dbReference type="PANTHER" id="PTHR22930:SF289">
    <property type="entry name" value="DDE TNP4 DOMAIN-CONTAINING PROTEIN-RELATED"/>
    <property type="match status" value="1"/>
</dbReference>
<keyword evidence="7" id="KW-0539">Nucleus</keyword>
<comment type="similarity">
    <text evidence="3">Belongs to the HARBI1 family.</text>
</comment>
<gene>
    <name evidence="10" type="ORF">ABMA27_003190</name>
</gene>
<evidence type="ECO:0000256" key="7">
    <source>
        <dbReference type="ARBA" id="ARBA00023242"/>
    </source>
</evidence>
<evidence type="ECO:0000256" key="5">
    <source>
        <dbReference type="ARBA" id="ARBA00022723"/>
    </source>
</evidence>
<evidence type="ECO:0000313" key="10">
    <source>
        <dbReference type="EMBL" id="KAL0879439.1"/>
    </source>
</evidence>
<dbReference type="InterPro" id="IPR043128">
    <property type="entry name" value="Rev_trsase/Diguanyl_cyclase"/>
</dbReference>
<dbReference type="Pfam" id="PF00078">
    <property type="entry name" value="RVT_1"/>
    <property type="match status" value="1"/>
</dbReference>
<proteinExistence type="inferred from homology"/>
<comment type="caution">
    <text evidence="10">The sequence shown here is derived from an EMBL/GenBank/DDBJ whole genome shotgun (WGS) entry which is preliminary data.</text>
</comment>